<evidence type="ECO:0000256" key="2">
    <source>
        <dbReference type="ARBA" id="ARBA00022989"/>
    </source>
</evidence>
<dbReference type="InterPro" id="IPR036259">
    <property type="entry name" value="MFS_trans_sf"/>
</dbReference>
<keyword evidence="3 4" id="KW-0472">Membrane</keyword>
<feature type="transmembrane region" description="Helical" evidence="4">
    <location>
        <begin position="139"/>
        <end position="159"/>
    </location>
</feature>
<feature type="transmembrane region" description="Helical" evidence="4">
    <location>
        <begin position="165"/>
        <end position="182"/>
    </location>
</feature>
<protein>
    <recommendedName>
        <fullName evidence="5">Major facilitator superfamily (MFS) profile domain-containing protein</fullName>
    </recommendedName>
</protein>
<feature type="transmembrane region" description="Helical" evidence="4">
    <location>
        <begin position="331"/>
        <end position="353"/>
    </location>
</feature>
<feature type="domain" description="Major facilitator superfamily (MFS) profile" evidence="5">
    <location>
        <begin position="208"/>
        <end position="393"/>
    </location>
</feature>
<dbReference type="PANTHER" id="PTHR23531:SF1">
    <property type="entry name" value="QUINOLENE RESISTANCE PROTEIN NORA"/>
    <property type="match status" value="1"/>
</dbReference>
<feature type="transmembrane region" description="Helical" evidence="4">
    <location>
        <begin position="296"/>
        <end position="319"/>
    </location>
</feature>
<evidence type="ECO:0000256" key="4">
    <source>
        <dbReference type="SAM" id="Phobius"/>
    </source>
</evidence>
<dbReference type="InterPro" id="IPR011701">
    <property type="entry name" value="MFS"/>
</dbReference>
<dbReference type="Gene3D" id="1.20.1250.20">
    <property type="entry name" value="MFS general substrate transporter like domains"/>
    <property type="match status" value="2"/>
</dbReference>
<feature type="transmembrane region" description="Helical" evidence="4">
    <location>
        <begin position="359"/>
        <end position="384"/>
    </location>
</feature>
<comment type="caution">
    <text evidence="6">The sequence shown here is derived from an EMBL/GenBank/DDBJ whole genome shotgun (WGS) entry which is preliminary data.</text>
</comment>
<dbReference type="InterPro" id="IPR020846">
    <property type="entry name" value="MFS_dom"/>
</dbReference>
<dbReference type="Proteomes" id="UP000178305">
    <property type="component" value="Unassembled WGS sequence"/>
</dbReference>
<feature type="transmembrane region" description="Helical" evidence="4">
    <location>
        <begin position="242"/>
        <end position="260"/>
    </location>
</feature>
<organism evidence="6 7">
    <name type="scientific">Candidatus Gottesmanbacteria bacterium RIFCSPLOWO2_01_FULL_48_11</name>
    <dbReference type="NCBI Taxonomy" id="1798395"/>
    <lineage>
        <taxon>Bacteria</taxon>
        <taxon>Candidatus Gottesmaniibacteriota</taxon>
    </lineage>
</organism>
<dbReference type="SUPFAM" id="SSF103473">
    <property type="entry name" value="MFS general substrate transporter"/>
    <property type="match status" value="1"/>
</dbReference>
<feature type="transmembrane region" description="Helical" evidence="4">
    <location>
        <begin position="100"/>
        <end position="118"/>
    </location>
</feature>
<dbReference type="PROSITE" id="PS50850">
    <property type="entry name" value="MFS"/>
    <property type="match status" value="2"/>
</dbReference>
<evidence type="ECO:0000256" key="1">
    <source>
        <dbReference type="ARBA" id="ARBA00022692"/>
    </source>
</evidence>
<gene>
    <name evidence="6" type="ORF">A3A64_04090</name>
</gene>
<dbReference type="EMBL" id="MFJY01000003">
    <property type="protein sequence ID" value="OGG28469.1"/>
    <property type="molecule type" value="Genomic_DNA"/>
</dbReference>
<keyword evidence="1 4" id="KW-0812">Transmembrane</keyword>
<dbReference type="GO" id="GO:0022857">
    <property type="term" value="F:transmembrane transporter activity"/>
    <property type="evidence" value="ECO:0007669"/>
    <property type="project" value="InterPro"/>
</dbReference>
<feature type="transmembrane region" description="Helical" evidence="4">
    <location>
        <begin position="44"/>
        <end position="63"/>
    </location>
</feature>
<feature type="transmembrane region" description="Helical" evidence="4">
    <location>
        <begin position="209"/>
        <end position="230"/>
    </location>
</feature>
<sequence length="393" mass="43748">MEGGRKMNVVISKEIRVLSLAFLFLFAAFDAVQQYVTTFFSQAGLPTIGFTSLILVYLFFILSDPLSAIFVSKNGAKKSMIVGVIFYALFIFVLTTKVILLMYAASILLGIGASLLWTGQNTYLVRATKKKSRGTNAGFFGRSLYLGSAIGTIILGFFISKFSYQWSFLFAAFLPCISLFLLTKLKDLRSEGAKNHLLLLQRALTSKTAWRLSTIWFATFFINGLAIGRIPIEIKNIMGTNYIGYLSSLFYVMPILFTFWLGKLSDARGRKVMLLFAFLLSLVGLISLYFSHQAILLVIGIVFIALYFSMMYPSTLALVGDVATKNNLEYLTAFFWMMRNVGVVSALVLSAFIQTKAIYIISIAALAISIIILMPLLMSGFPAIKRQISREMA</sequence>
<dbReference type="Pfam" id="PF07690">
    <property type="entry name" value="MFS_1"/>
    <property type="match status" value="1"/>
</dbReference>
<feature type="domain" description="Major facilitator superfamily (MFS) profile" evidence="5">
    <location>
        <begin position="1"/>
        <end position="190"/>
    </location>
</feature>
<evidence type="ECO:0000259" key="5">
    <source>
        <dbReference type="PROSITE" id="PS50850"/>
    </source>
</evidence>
<feature type="transmembrane region" description="Helical" evidence="4">
    <location>
        <begin position="272"/>
        <end position="290"/>
    </location>
</feature>
<keyword evidence="2 4" id="KW-1133">Transmembrane helix</keyword>
<reference evidence="6 7" key="1">
    <citation type="journal article" date="2016" name="Nat. Commun.">
        <title>Thousands of microbial genomes shed light on interconnected biogeochemical processes in an aquifer system.</title>
        <authorList>
            <person name="Anantharaman K."/>
            <person name="Brown C.T."/>
            <person name="Hug L.A."/>
            <person name="Sharon I."/>
            <person name="Castelle C.J."/>
            <person name="Probst A.J."/>
            <person name="Thomas B.C."/>
            <person name="Singh A."/>
            <person name="Wilkins M.J."/>
            <person name="Karaoz U."/>
            <person name="Brodie E.L."/>
            <person name="Williams K.H."/>
            <person name="Hubbard S.S."/>
            <person name="Banfield J.F."/>
        </authorList>
    </citation>
    <scope>NUCLEOTIDE SEQUENCE [LARGE SCALE GENOMIC DNA]</scope>
</reference>
<dbReference type="AlphaFoldDB" id="A0A1F6AUW4"/>
<evidence type="ECO:0000313" key="7">
    <source>
        <dbReference type="Proteomes" id="UP000178305"/>
    </source>
</evidence>
<accession>A0A1F6AUW4</accession>
<proteinExistence type="predicted"/>
<feature type="transmembrane region" description="Helical" evidence="4">
    <location>
        <begin position="75"/>
        <end position="94"/>
    </location>
</feature>
<name>A0A1F6AUW4_9BACT</name>
<evidence type="ECO:0000256" key="3">
    <source>
        <dbReference type="ARBA" id="ARBA00023136"/>
    </source>
</evidence>
<dbReference type="InterPro" id="IPR052714">
    <property type="entry name" value="MFS_Exporter"/>
</dbReference>
<evidence type="ECO:0000313" key="6">
    <source>
        <dbReference type="EMBL" id="OGG28469.1"/>
    </source>
</evidence>
<dbReference type="PANTHER" id="PTHR23531">
    <property type="entry name" value="QUINOLENE RESISTANCE PROTEIN NORA"/>
    <property type="match status" value="1"/>
</dbReference>